<comment type="caution">
    <text evidence="1">The sequence shown here is derived from an EMBL/GenBank/DDBJ whole genome shotgun (WGS) entry which is preliminary data.</text>
</comment>
<dbReference type="PROSITE" id="PS51257">
    <property type="entry name" value="PROKAR_LIPOPROTEIN"/>
    <property type="match status" value="1"/>
</dbReference>
<sequence>MVTQWQRASESGGAHAAQGVVAACGYCVAVRAKEDVLGRLASAAGVYRGRGDGPESGPFVARMAVATVVRGRAVTLDYEATNDRNGLQHVEHTVLVAGEGGRLELHVACLELPGVVRFSETGPGEFTAYEGPLVARIVLELPQPGAISYAWWWSRDESDPREQSRADLRRTH</sequence>
<protein>
    <submittedName>
        <fullName evidence="1">Uncharacterized protein</fullName>
    </submittedName>
</protein>
<dbReference type="EMBL" id="BSDI01000016">
    <property type="protein sequence ID" value="GLH98411.1"/>
    <property type="molecule type" value="Genomic_DNA"/>
</dbReference>
<reference evidence="1" key="1">
    <citation type="submission" date="2022-12" db="EMBL/GenBank/DDBJ databases">
        <title>New Phytohabitans aurantiacus sp. RD004123 nov., an actinomycete isolated from soil.</title>
        <authorList>
            <person name="Triningsih D.W."/>
            <person name="Harunari E."/>
            <person name="Igarashi Y."/>
        </authorList>
    </citation>
    <scope>NUCLEOTIDE SEQUENCE</scope>
    <source>
        <strain evidence="1">RD004123</strain>
    </source>
</reference>
<evidence type="ECO:0000313" key="1">
    <source>
        <dbReference type="EMBL" id="GLH98411.1"/>
    </source>
</evidence>
<keyword evidence="2" id="KW-1185">Reference proteome</keyword>
<gene>
    <name evidence="1" type="ORF">Pa4123_36860</name>
</gene>
<evidence type="ECO:0000313" key="2">
    <source>
        <dbReference type="Proteomes" id="UP001144280"/>
    </source>
</evidence>
<organism evidence="1 2">
    <name type="scientific">Phytohabitans aurantiacus</name>
    <dbReference type="NCBI Taxonomy" id="3016789"/>
    <lineage>
        <taxon>Bacteria</taxon>
        <taxon>Bacillati</taxon>
        <taxon>Actinomycetota</taxon>
        <taxon>Actinomycetes</taxon>
        <taxon>Micromonosporales</taxon>
        <taxon>Micromonosporaceae</taxon>
    </lineage>
</organism>
<proteinExistence type="predicted"/>
<accession>A0ABQ5QV02</accession>
<name>A0ABQ5QV02_9ACTN</name>
<dbReference type="Proteomes" id="UP001144280">
    <property type="component" value="Unassembled WGS sequence"/>
</dbReference>